<dbReference type="InterPro" id="IPR017907">
    <property type="entry name" value="Znf_RING_CS"/>
</dbReference>
<dbReference type="PROSITE" id="PS00518">
    <property type="entry name" value="ZF_RING_1"/>
    <property type="match status" value="1"/>
</dbReference>
<organism evidence="6 7">
    <name type="scientific">Dimorphilus gyrociliatus</name>
    <dbReference type="NCBI Taxonomy" id="2664684"/>
    <lineage>
        <taxon>Eukaryota</taxon>
        <taxon>Metazoa</taxon>
        <taxon>Spiralia</taxon>
        <taxon>Lophotrochozoa</taxon>
        <taxon>Annelida</taxon>
        <taxon>Polychaeta</taxon>
        <taxon>Polychaeta incertae sedis</taxon>
        <taxon>Dinophilidae</taxon>
        <taxon>Dimorphilus</taxon>
    </lineage>
</organism>
<accession>A0A7I8WEY1</accession>
<protein>
    <recommendedName>
        <fullName evidence="5">RING-type domain-containing protein</fullName>
    </recommendedName>
</protein>
<dbReference type="InterPro" id="IPR001841">
    <property type="entry name" value="Znf_RING"/>
</dbReference>
<dbReference type="SMART" id="SM00184">
    <property type="entry name" value="RING"/>
    <property type="match status" value="1"/>
</dbReference>
<dbReference type="PROSITE" id="PS50089">
    <property type="entry name" value="ZF_RING_2"/>
    <property type="match status" value="1"/>
</dbReference>
<dbReference type="SUPFAM" id="SSF52047">
    <property type="entry name" value="RNI-like"/>
    <property type="match status" value="1"/>
</dbReference>
<dbReference type="InterPro" id="IPR013083">
    <property type="entry name" value="Znf_RING/FYVE/PHD"/>
</dbReference>
<evidence type="ECO:0000256" key="3">
    <source>
        <dbReference type="ARBA" id="ARBA00022833"/>
    </source>
</evidence>
<keyword evidence="7" id="KW-1185">Reference proteome</keyword>
<sequence>MLRSNRRLKKRHGKAYVIKEENVMCAICRESWVDKNPRILPCQHTFCLECLENVPVNYSKIKCSLCRFECNLPGDQVANLHKPYFLSSFERVEVNNDLCPIHNEEKILFCQSHNIENLCLQCHDENHSSCKIILMTALKKRKDVIRKCLASEQKILDSSLREIEQCQKELILKLQNDFKFVKEKMKDTIKKREKILKTSLLWLNNGKDFFDFVTSFSNNQPKFKLVEGLNWKYEIENDEYLSEFTQKSLDFSKNCSSARLVNQIRKKLEQNQFIEKIVLSENCNRLNDFKDICQELAKSSDTLREITVTGCDLIAEQLYEIGNLLISCSKIEKIKLIGNVARSSSNTLSRRLSVLRRLSALRLLSAQQSRETTMEDATEVLCQGLYFSAATLKEIHISACRLNGNHCIQIGKLLEKCFNIKILNLSYNKDIKDGIENICSGLLNSANTLMEVDFSNCSFDEEIQMEIYNYLWHCPNLAQILLGSD</sequence>
<feature type="domain" description="RING-type" evidence="5">
    <location>
        <begin position="25"/>
        <end position="67"/>
    </location>
</feature>
<dbReference type="Gene3D" id="3.30.40.10">
    <property type="entry name" value="Zinc/RING finger domain, C3HC4 (zinc finger)"/>
    <property type="match status" value="1"/>
</dbReference>
<evidence type="ECO:0000313" key="6">
    <source>
        <dbReference type="EMBL" id="CAD5126609.1"/>
    </source>
</evidence>
<keyword evidence="2 4" id="KW-0863">Zinc-finger</keyword>
<dbReference type="InterPro" id="IPR032675">
    <property type="entry name" value="LRR_dom_sf"/>
</dbReference>
<evidence type="ECO:0000256" key="1">
    <source>
        <dbReference type="ARBA" id="ARBA00022723"/>
    </source>
</evidence>
<evidence type="ECO:0000259" key="5">
    <source>
        <dbReference type="PROSITE" id="PS50089"/>
    </source>
</evidence>
<dbReference type="Proteomes" id="UP000549394">
    <property type="component" value="Unassembled WGS sequence"/>
</dbReference>
<dbReference type="EMBL" id="CAJFCJ010000065">
    <property type="protein sequence ID" value="CAD5126609.1"/>
    <property type="molecule type" value="Genomic_DNA"/>
</dbReference>
<evidence type="ECO:0000256" key="2">
    <source>
        <dbReference type="ARBA" id="ARBA00022771"/>
    </source>
</evidence>
<dbReference type="PANTHER" id="PTHR25462">
    <property type="entry name" value="BONUS, ISOFORM C-RELATED"/>
    <property type="match status" value="1"/>
</dbReference>
<dbReference type="PANTHER" id="PTHR25462:SF296">
    <property type="entry name" value="MEIOTIC P26, ISOFORM F"/>
    <property type="match status" value="1"/>
</dbReference>
<dbReference type="OrthoDB" id="111250at2759"/>
<evidence type="ECO:0000313" key="7">
    <source>
        <dbReference type="Proteomes" id="UP000549394"/>
    </source>
</evidence>
<dbReference type="AlphaFoldDB" id="A0A7I8WEY1"/>
<reference evidence="6 7" key="1">
    <citation type="submission" date="2020-08" db="EMBL/GenBank/DDBJ databases">
        <authorList>
            <person name="Hejnol A."/>
        </authorList>
    </citation>
    <scope>NUCLEOTIDE SEQUENCE [LARGE SCALE GENOMIC DNA]</scope>
</reference>
<dbReference type="InterPro" id="IPR027370">
    <property type="entry name" value="Znf-RING_euk"/>
</dbReference>
<name>A0A7I8WEY1_9ANNE</name>
<keyword evidence="3" id="KW-0862">Zinc</keyword>
<dbReference type="InterPro" id="IPR047153">
    <property type="entry name" value="TRIM45/56/19-like"/>
</dbReference>
<dbReference type="GO" id="GO:0008270">
    <property type="term" value="F:zinc ion binding"/>
    <property type="evidence" value="ECO:0007669"/>
    <property type="project" value="UniProtKB-KW"/>
</dbReference>
<evidence type="ECO:0000256" key="4">
    <source>
        <dbReference type="PROSITE-ProRule" id="PRU00175"/>
    </source>
</evidence>
<proteinExistence type="predicted"/>
<gene>
    <name evidence="6" type="ORF">DGYR_LOCUS13846</name>
</gene>
<keyword evidence="1" id="KW-0479">Metal-binding</keyword>
<dbReference type="Pfam" id="PF13445">
    <property type="entry name" value="zf-RING_UBOX"/>
    <property type="match status" value="1"/>
</dbReference>
<comment type="caution">
    <text evidence="6">The sequence shown here is derived from an EMBL/GenBank/DDBJ whole genome shotgun (WGS) entry which is preliminary data.</text>
</comment>
<dbReference type="SUPFAM" id="SSF57850">
    <property type="entry name" value="RING/U-box"/>
    <property type="match status" value="1"/>
</dbReference>
<dbReference type="Gene3D" id="3.80.10.10">
    <property type="entry name" value="Ribonuclease Inhibitor"/>
    <property type="match status" value="2"/>
</dbReference>